<dbReference type="Pfam" id="PF23232">
    <property type="entry name" value="AAA_lid_13"/>
    <property type="match status" value="1"/>
</dbReference>
<reference evidence="3 4" key="1">
    <citation type="submission" date="2023-01" db="EMBL/GenBank/DDBJ databases">
        <title>Analysis of 21 Apiospora genomes using comparative genomics revels a genus with tremendous synthesis potential of carbohydrate active enzymes and secondary metabolites.</title>
        <authorList>
            <person name="Sorensen T."/>
        </authorList>
    </citation>
    <scope>NUCLEOTIDE SEQUENCE [LARGE SCALE GENOMIC DNA]</scope>
    <source>
        <strain evidence="3 4">CBS 114990</strain>
    </source>
</reference>
<feature type="compositionally biased region" description="Acidic residues" evidence="1">
    <location>
        <begin position="890"/>
        <end position="902"/>
    </location>
</feature>
<name>A0ABR1V3E6_9PEZI</name>
<feature type="region of interest" description="Disordered" evidence="1">
    <location>
        <begin position="883"/>
        <end position="928"/>
    </location>
</feature>
<dbReference type="Gene3D" id="3.40.50.300">
    <property type="entry name" value="P-loop containing nucleotide triphosphate hydrolases"/>
    <property type="match status" value="1"/>
</dbReference>
<dbReference type="PANTHER" id="PTHR46411">
    <property type="entry name" value="FAMILY ATPASE, PUTATIVE-RELATED"/>
    <property type="match status" value="1"/>
</dbReference>
<dbReference type="InterPro" id="IPR056599">
    <property type="entry name" value="AAA_lid_fung"/>
</dbReference>
<organism evidence="3 4">
    <name type="scientific">Apiospora hydei</name>
    <dbReference type="NCBI Taxonomy" id="1337664"/>
    <lineage>
        <taxon>Eukaryota</taxon>
        <taxon>Fungi</taxon>
        <taxon>Dikarya</taxon>
        <taxon>Ascomycota</taxon>
        <taxon>Pezizomycotina</taxon>
        <taxon>Sordariomycetes</taxon>
        <taxon>Xylariomycetidae</taxon>
        <taxon>Amphisphaeriales</taxon>
        <taxon>Apiosporaceae</taxon>
        <taxon>Apiospora</taxon>
    </lineage>
</organism>
<dbReference type="SMART" id="SM00382">
    <property type="entry name" value="AAA"/>
    <property type="match status" value="1"/>
</dbReference>
<dbReference type="SUPFAM" id="SSF52540">
    <property type="entry name" value="P-loop containing nucleoside triphosphate hydrolases"/>
    <property type="match status" value="1"/>
</dbReference>
<dbReference type="Proteomes" id="UP001433268">
    <property type="component" value="Unassembled WGS sequence"/>
</dbReference>
<evidence type="ECO:0000256" key="1">
    <source>
        <dbReference type="SAM" id="MobiDB-lite"/>
    </source>
</evidence>
<evidence type="ECO:0000259" key="2">
    <source>
        <dbReference type="SMART" id="SM00382"/>
    </source>
</evidence>
<evidence type="ECO:0000313" key="4">
    <source>
        <dbReference type="Proteomes" id="UP001433268"/>
    </source>
</evidence>
<evidence type="ECO:0000313" key="3">
    <source>
        <dbReference type="EMBL" id="KAK8065717.1"/>
    </source>
</evidence>
<dbReference type="PANTHER" id="PTHR46411:SF2">
    <property type="entry name" value="AAA+ ATPASE DOMAIN-CONTAINING PROTEIN"/>
    <property type="match status" value="1"/>
</dbReference>
<protein>
    <submittedName>
        <fullName evidence="3">ATPase family AAA domain-containing protein 3A-like</fullName>
    </submittedName>
</protein>
<comment type="caution">
    <text evidence="3">The sequence shown here is derived from an EMBL/GenBank/DDBJ whole genome shotgun (WGS) entry which is preliminary data.</text>
</comment>
<feature type="region of interest" description="Disordered" evidence="1">
    <location>
        <begin position="1"/>
        <end position="85"/>
    </location>
</feature>
<dbReference type="InterPro" id="IPR027417">
    <property type="entry name" value="P-loop_NTPase"/>
</dbReference>
<dbReference type="InterPro" id="IPR054289">
    <property type="entry name" value="DUF7025"/>
</dbReference>
<accession>A0ABR1V3E6</accession>
<dbReference type="InterPro" id="IPR003593">
    <property type="entry name" value="AAA+_ATPase"/>
</dbReference>
<dbReference type="GeneID" id="92049838"/>
<feature type="compositionally biased region" description="Polar residues" evidence="1">
    <location>
        <begin position="54"/>
        <end position="63"/>
    </location>
</feature>
<feature type="compositionally biased region" description="Basic and acidic residues" evidence="1">
    <location>
        <begin position="32"/>
        <end position="44"/>
    </location>
</feature>
<dbReference type="RefSeq" id="XP_066662470.1">
    <property type="nucleotide sequence ID" value="XM_066816778.1"/>
</dbReference>
<proteinExistence type="predicted"/>
<dbReference type="EMBL" id="JAQQWN010000009">
    <property type="protein sequence ID" value="KAK8065717.1"/>
    <property type="molecule type" value="Genomic_DNA"/>
</dbReference>
<gene>
    <name evidence="3" type="ORF">PG997_012464</name>
</gene>
<dbReference type="CDD" id="cd19481">
    <property type="entry name" value="RecA-like_protease"/>
    <property type="match status" value="1"/>
</dbReference>
<dbReference type="Pfam" id="PF00004">
    <property type="entry name" value="AAA"/>
    <property type="match status" value="1"/>
</dbReference>
<keyword evidence="4" id="KW-1185">Reference proteome</keyword>
<dbReference type="InterPro" id="IPR003959">
    <property type="entry name" value="ATPase_AAA_core"/>
</dbReference>
<sequence>MEGIQTESQHPPLIPEVAVAHKELEPGSGQETRNEAEAEAERKPSQRGSAEGSPCSSPISSAHPSVPSGPGDDRSPSPPPPIWSHWISREPEIRKRTGVDWISAYEQEMYEPDLDQFVVLYAFYDKDVTTPRLDEKLDEDDGEGSVGDAWEDDEPMKIIIRSLYVLNELKEVTGVAFPYRECILPDSRNQEATSISGKPESKSEVVRGREDFVVIHPGGARASAPMGDRQRPPPQHQRRLILSEEEQLRRRIAHLEMLVGFGEKALKRHLDLRAQIQEATLQRIAFNDLWHLYNPGDLLLTDERGYPQLYMVYNVTGGQPRLRNPTENEIRNRGVRVIPARRRIGRRGPRRGWYDAAEGSGSYSGSSSDAYDTTMHDAMVGTCTPFIIDCYAINVDSTGVGALCSRKQIRKYLGLKSVSDLPLYPLKFHKDAQSILAKLQDRGRKFISCTGHRRYDGVTYDTRGIVSRERLQGEIYVDADEYARSRSRFVRTELCLVKRTNPVPAEVEEAHPNIPGADFYRHHDHAVDQRKSDVFIEKDPGIQELMTRDEALLMPEKLQLMQHSLQAFSFKSRSWDKSQAARESGFQDLSIPSKHRRLLLSLVDNHSIRDDKPEDHGRMNPKPSTQLDLVRGKGLGLIILLHGPPGSGKTSTAETIAAHTGRPLYAITCGDLASERTSGGAVLLLDEAEVFLMKRDWKDTHRNAMVSMGVHENTVFLRTLEYYQGILFLTTNRVGVIDEAFKSRIHVSLRYPKFKLKSTLEIWKSTLNRIERDNELQDIKVEFDRDELLEFAEEHFETHATTDGSTWNGRQIRNAFQTAIALGQYDRMAKIQKRGLTPEEAFLSGKKKWRVVKLTRKNLEILAETARDFDKYLKSVHRRSDGELARAEDLRDDDFSEFEEEAVSTKSARAKPISESASDEESDEESDD</sequence>
<feature type="compositionally biased region" description="Acidic residues" evidence="1">
    <location>
        <begin position="917"/>
        <end position="928"/>
    </location>
</feature>
<dbReference type="Pfam" id="PF22942">
    <property type="entry name" value="DUF7025"/>
    <property type="match status" value="1"/>
</dbReference>
<feature type="domain" description="AAA+ ATPase" evidence="2">
    <location>
        <begin position="635"/>
        <end position="755"/>
    </location>
</feature>